<evidence type="ECO:0000313" key="3">
    <source>
        <dbReference type="Proteomes" id="UP001208570"/>
    </source>
</evidence>
<evidence type="ECO:0000313" key="2">
    <source>
        <dbReference type="EMBL" id="KAK2164342.1"/>
    </source>
</evidence>
<protein>
    <submittedName>
        <fullName evidence="2">Uncharacterized protein</fullName>
    </submittedName>
</protein>
<gene>
    <name evidence="2" type="ORF">LSH36_65g03007</name>
</gene>
<feature type="compositionally biased region" description="Polar residues" evidence="1">
    <location>
        <begin position="54"/>
        <end position="77"/>
    </location>
</feature>
<organism evidence="2 3">
    <name type="scientific">Paralvinella palmiformis</name>
    <dbReference type="NCBI Taxonomy" id="53620"/>
    <lineage>
        <taxon>Eukaryota</taxon>
        <taxon>Metazoa</taxon>
        <taxon>Spiralia</taxon>
        <taxon>Lophotrochozoa</taxon>
        <taxon>Annelida</taxon>
        <taxon>Polychaeta</taxon>
        <taxon>Sedentaria</taxon>
        <taxon>Canalipalpata</taxon>
        <taxon>Terebellida</taxon>
        <taxon>Terebelliformia</taxon>
        <taxon>Alvinellidae</taxon>
        <taxon>Paralvinella</taxon>
    </lineage>
</organism>
<accession>A0AAD9K410</accession>
<proteinExistence type="predicted"/>
<comment type="caution">
    <text evidence="2">The sequence shown here is derived from an EMBL/GenBank/DDBJ whole genome shotgun (WGS) entry which is preliminary data.</text>
</comment>
<feature type="region of interest" description="Disordered" evidence="1">
    <location>
        <begin position="54"/>
        <end position="80"/>
    </location>
</feature>
<evidence type="ECO:0000256" key="1">
    <source>
        <dbReference type="SAM" id="MobiDB-lite"/>
    </source>
</evidence>
<dbReference type="Proteomes" id="UP001208570">
    <property type="component" value="Unassembled WGS sequence"/>
</dbReference>
<dbReference type="AlphaFoldDB" id="A0AAD9K410"/>
<reference evidence="2" key="1">
    <citation type="journal article" date="2023" name="Mol. Biol. Evol.">
        <title>Third-Generation Sequencing Reveals the Adaptive Role of the Epigenome in Three Deep-Sea Polychaetes.</title>
        <authorList>
            <person name="Perez M."/>
            <person name="Aroh O."/>
            <person name="Sun Y."/>
            <person name="Lan Y."/>
            <person name="Juniper S.K."/>
            <person name="Young C.R."/>
            <person name="Angers B."/>
            <person name="Qian P.Y."/>
        </authorList>
    </citation>
    <scope>NUCLEOTIDE SEQUENCE</scope>
    <source>
        <strain evidence="2">P08H-3</strain>
    </source>
</reference>
<keyword evidence="3" id="KW-1185">Reference proteome</keyword>
<sequence>MMCRPSPVQTTGSLALECGPFVRSVNLEMPQTGPIPDPTRGMITDNPVEPTDTISTTDNTSHHVTLPQVPTTENDTMTPRPPRELGPLNISAAQNTQIQIDSITEAMVEAAKLASCIPKKQYSPKKYWCPELSRLRDSKRFWWHLWVTSPGYISGLHLRVTSPGYISGLVMADHKPVRYSSAGRE</sequence>
<name>A0AAD9K410_9ANNE</name>
<dbReference type="EMBL" id="JAODUP010000065">
    <property type="protein sequence ID" value="KAK2164342.1"/>
    <property type="molecule type" value="Genomic_DNA"/>
</dbReference>